<evidence type="ECO:0000256" key="6">
    <source>
        <dbReference type="ARBA" id="ARBA00023136"/>
    </source>
</evidence>
<dbReference type="InterPro" id="IPR051311">
    <property type="entry name" value="DedA_domain"/>
</dbReference>
<dbReference type="GO" id="GO:0005886">
    <property type="term" value="C:plasma membrane"/>
    <property type="evidence" value="ECO:0007669"/>
    <property type="project" value="UniProtKB-SubCell"/>
</dbReference>
<dbReference type="AlphaFoldDB" id="R4KEV5"/>
<sequence length="215" mass="24405">MFGGAVKLEFINAVLEFLAHEVTAFIAALGYWGIALGMAIESANIPLPSEIILPFGGYLVSTGQLDFFWTAMAGTLGGLGGSIVSYYIGYRGGRPFLLKYGRYIGFSQQHFNQAEAWFLRYGEATVFFTRLMPVVRTFISLPAGISGMNFYKFVFYSFIGSLPWCFFLTYLGVKLGENWMALKPWFHRFDFLIVALILGGLLWWFVKRRRKSRIE</sequence>
<dbReference type="Pfam" id="PF09335">
    <property type="entry name" value="VTT_dom"/>
    <property type="match status" value="1"/>
</dbReference>
<feature type="domain" description="VTT" evidence="8">
    <location>
        <begin position="47"/>
        <end position="173"/>
    </location>
</feature>
<keyword evidence="4 7" id="KW-0812">Transmembrane</keyword>
<dbReference type="PANTHER" id="PTHR42709:SF6">
    <property type="entry name" value="UNDECAPRENYL PHOSPHATE TRANSPORTER A"/>
    <property type="match status" value="1"/>
</dbReference>
<dbReference type="KEGG" id="dgi:Desgi_1642"/>
<dbReference type="HOGENOM" id="CLU_044208_1_2_9"/>
<comment type="similarity">
    <text evidence="2">Belongs to the DedA family.</text>
</comment>
<keyword evidence="6 7" id="KW-0472">Membrane</keyword>
<keyword evidence="5 7" id="KW-1133">Transmembrane helix</keyword>
<dbReference type="STRING" id="767817.Desgi_1642"/>
<protein>
    <submittedName>
        <fullName evidence="9">Putative membrane-associated protein</fullName>
    </submittedName>
</protein>
<accession>R4KEV5</accession>
<evidence type="ECO:0000256" key="5">
    <source>
        <dbReference type="ARBA" id="ARBA00022989"/>
    </source>
</evidence>
<dbReference type="Proteomes" id="UP000013520">
    <property type="component" value="Chromosome"/>
</dbReference>
<evidence type="ECO:0000256" key="2">
    <source>
        <dbReference type="ARBA" id="ARBA00010792"/>
    </source>
</evidence>
<feature type="transmembrane region" description="Helical" evidence="7">
    <location>
        <begin position="67"/>
        <end position="89"/>
    </location>
</feature>
<evidence type="ECO:0000256" key="4">
    <source>
        <dbReference type="ARBA" id="ARBA00022692"/>
    </source>
</evidence>
<dbReference type="RefSeq" id="WP_006524352.1">
    <property type="nucleotide sequence ID" value="NC_021184.1"/>
</dbReference>
<feature type="transmembrane region" description="Helical" evidence="7">
    <location>
        <begin position="153"/>
        <end position="173"/>
    </location>
</feature>
<reference evidence="9 10" key="1">
    <citation type="submission" date="2012-01" db="EMBL/GenBank/DDBJ databases">
        <title>Complete sequence of Desulfotomaculum gibsoniae DSM 7213.</title>
        <authorList>
            <consortium name="US DOE Joint Genome Institute"/>
            <person name="Lucas S."/>
            <person name="Han J."/>
            <person name="Lapidus A."/>
            <person name="Cheng J.-F."/>
            <person name="Goodwin L."/>
            <person name="Pitluck S."/>
            <person name="Peters L."/>
            <person name="Ovchinnikova G."/>
            <person name="Teshima H."/>
            <person name="Detter J.C."/>
            <person name="Han C."/>
            <person name="Tapia R."/>
            <person name="Land M."/>
            <person name="Hauser L."/>
            <person name="Kyrpides N."/>
            <person name="Ivanova N."/>
            <person name="Pagani I."/>
            <person name="Parshina S."/>
            <person name="Plugge C."/>
            <person name="Muyzer G."/>
            <person name="Kuever J."/>
            <person name="Ivanova A."/>
            <person name="Nazina T."/>
            <person name="Klenk H.-P."/>
            <person name="Brambilla E."/>
            <person name="Spring S."/>
            <person name="Stams A.F."/>
            <person name="Woyke T."/>
        </authorList>
    </citation>
    <scope>NUCLEOTIDE SEQUENCE [LARGE SCALE GENOMIC DNA]</scope>
    <source>
        <strain evidence="9 10">DSM 7213</strain>
    </source>
</reference>
<dbReference type="InterPro" id="IPR032816">
    <property type="entry name" value="VTT_dom"/>
</dbReference>
<keyword evidence="3" id="KW-1003">Cell membrane</keyword>
<evidence type="ECO:0000259" key="8">
    <source>
        <dbReference type="Pfam" id="PF09335"/>
    </source>
</evidence>
<gene>
    <name evidence="9" type="ORF">Desgi_1642</name>
</gene>
<name>R4KEV5_9FIRM</name>
<evidence type="ECO:0000256" key="3">
    <source>
        <dbReference type="ARBA" id="ARBA00022475"/>
    </source>
</evidence>
<evidence type="ECO:0000313" key="10">
    <source>
        <dbReference type="Proteomes" id="UP000013520"/>
    </source>
</evidence>
<feature type="transmembrane region" description="Helical" evidence="7">
    <location>
        <begin position="185"/>
        <end position="206"/>
    </location>
</feature>
<keyword evidence="10" id="KW-1185">Reference proteome</keyword>
<evidence type="ECO:0000256" key="1">
    <source>
        <dbReference type="ARBA" id="ARBA00004651"/>
    </source>
</evidence>
<dbReference type="EMBL" id="CP003273">
    <property type="protein sequence ID" value="AGL01114.1"/>
    <property type="molecule type" value="Genomic_DNA"/>
</dbReference>
<evidence type="ECO:0000313" key="9">
    <source>
        <dbReference type="EMBL" id="AGL01114.1"/>
    </source>
</evidence>
<comment type="subcellular location">
    <subcellularLocation>
        <location evidence="1">Cell membrane</location>
        <topology evidence="1">Multi-pass membrane protein</topology>
    </subcellularLocation>
</comment>
<organism evidence="9 10">
    <name type="scientific">Desulfoscipio gibsoniae DSM 7213</name>
    <dbReference type="NCBI Taxonomy" id="767817"/>
    <lineage>
        <taxon>Bacteria</taxon>
        <taxon>Bacillati</taxon>
        <taxon>Bacillota</taxon>
        <taxon>Clostridia</taxon>
        <taxon>Eubacteriales</taxon>
        <taxon>Desulfallaceae</taxon>
        <taxon>Desulfoscipio</taxon>
    </lineage>
</organism>
<evidence type="ECO:0000256" key="7">
    <source>
        <dbReference type="SAM" id="Phobius"/>
    </source>
</evidence>
<dbReference type="PANTHER" id="PTHR42709">
    <property type="entry name" value="ALKALINE PHOSPHATASE LIKE PROTEIN"/>
    <property type="match status" value="1"/>
</dbReference>
<feature type="transmembrane region" description="Helical" evidence="7">
    <location>
        <begin position="17"/>
        <end position="40"/>
    </location>
</feature>
<proteinExistence type="inferred from homology"/>
<dbReference type="eggNOG" id="COG0586">
    <property type="taxonomic scope" value="Bacteria"/>
</dbReference>